<reference evidence="4 5" key="1">
    <citation type="submission" date="2016-06" db="EMBL/GenBank/DDBJ databases">
        <title>Draft genome sequence of Flavobacterium succinicans strain DD5b.</title>
        <authorList>
            <person name="Poehlein A."/>
            <person name="Daniel R."/>
            <person name="Simeonova D.D."/>
        </authorList>
    </citation>
    <scope>NUCLEOTIDE SEQUENCE [LARGE SCALE GENOMIC DNA]</scope>
    <source>
        <strain evidence="4 5">DD5b</strain>
    </source>
</reference>
<dbReference type="InterPro" id="IPR015422">
    <property type="entry name" value="PyrdxlP-dep_Trfase_small"/>
</dbReference>
<dbReference type="GO" id="GO:0030170">
    <property type="term" value="F:pyridoxal phosphate binding"/>
    <property type="evidence" value="ECO:0007669"/>
    <property type="project" value="InterPro"/>
</dbReference>
<dbReference type="EMBL" id="JMTM01000035">
    <property type="protein sequence ID" value="OAZ04306.1"/>
    <property type="molecule type" value="Genomic_DNA"/>
</dbReference>
<organism evidence="4 5">
    <name type="scientific">Flavobacterium succinicans</name>
    <dbReference type="NCBI Taxonomy" id="29536"/>
    <lineage>
        <taxon>Bacteria</taxon>
        <taxon>Pseudomonadati</taxon>
        <taxon>Bacteroidota</taxon>
        <taxon>Flavobacteriia</taxon>
        <taxon>Flavobacteriales</taxon>
        <taxon>Flavobacteriaceae</taxon>
        <taxon>Flavobacterium</taxon>
    </lineage>
</organism>
<feature type="domain" description="Aminotransferase class I/classII large" evidence="3">
    <location>
        <begin position="70"/>
        <end position="418"/>
    </location>
</feature>
<dbReference type="AlphaFoldDB" id="A0A199XST6"/>
<dbReference type="SUPFAM" id="SSF53383">
    <property type="entry name" value="PLP-dependent transferases"/>
    <property type="match status" value="1"/>
</dbReference>
<evidence type="ECO:0000256" key="1">
    <source>
        <dbReference type="ARBA" id="ARBA00001933"/>
    </source>
</evidence>
<dbReference type="Gene3D" id="3.90.1150.10">
    <property type="entry name" value="Aspartate Aminotransferase, domain 1"/>
    <property type="match status" value="1"/>
</dbReference>
<proteinExistence type="predicted"/>
<dbReference type="EC" id="2.3.1.-" evidence="4"/>
<evidence type="ECO:0000259" key="3">
    <source>
        <dbReference type="Pfam" id="PF00155"/>
    </source>
</evidence>
<accession>A0A199XST6</accession>
<protein>
    <submittedName>
        <fullName evidence="4">Putative pyridoxal phosphate-dependent acyltransferase</fullName>
        <ecNumber evidence="4">2.3.1.-</ecNumber>
    </submittedName>
</protein>
<dbReference type="Gene3D" id="3.40.640.10">
    <property type="entry name" value="Type I PLP-dependent aspartate aminotransferase-like (Major domain)"/>
    <property type="match status" value="1"/>
</dbReference>
<comment type="cofactor">
    <cofactor evidence="1">
        <name>pyridoxal 5'-phosphate</name>
        <dbReference type="ChEBI" id="CHEBI:597326"/>
    </cofactor>
</comment>
<evidence type="ECO:0000313" key="5">
    <source>
        <dbReference type="Proteomes" id="UP000093807"/>
    </source>
</evidence>
<dbReference type="InterPro" id="IPR015424">
    <property type="entry name" value="PyrdxlP-dep_Trfase"/>
</dbReference>
<evidence type="ECO:0000313" key="4">
    <source>
        <dbReference type="EMBL" id="OAZ04306.1"/>
    </source>
</evidence>
<keyword evidence="4" id="KW-0012">Acyltransferase</keyword>
<sequence length="444" mass="49586">MGVIINFKYLILRLNKNVVLSHYIMVKDLFERIQNNKGPLGKWASQAEGYFVFPKLEGELGPRMQFQGKNILNWSLNDYLGLANHPEVRQADTDAAIQFGAAYPMGARMMSGHTKYHEQLEQELAAFVMKESAYLLNFGYQGMVSIIDALVTKNDIIVYDVDSHACIIDGVRLHMGKRFTYKHNDLESMEKNLQRATKMATETGGGILFITEGVFGMRGQQGKLKEIVALKEKYNFRLLVDDAHGFGTLGKTGAGAGEEQGCQDGIDVYFSTFAKSMANIGAFVAADKDIIDYLKYNLRSQMFAKALPMIQTLGSLKRLQLLRESSAIKDKLWENVNALQNGLKERGFNIGDTNTCITPVYLEGSIPEAMVMVNDLRENYGIFLSIVVYPVIPKGIILLRMIPTASHTLEDIAETLAAFEAIREKLVNGTYKEIAARTTVDMEA</sequence>
<comment type="caution">
    <text evidence="4">The sequence shown here is derived from an EMBL/GenBank/DDBJ whole genome shotgun (WGS) entry which is preliminary data.</text>
</comment>
<dbReference type="GO" id="GO:0016746">
    <property type="term" value="F:acyltransferase activity"/>
    <property type="evidence" value="ECO:0007669"/>
    <property type="project" value="UniProtKB-KW"/>
</dbReference>
<dbReference type="Proteomes" id="UP000093807">
    <property type="component" value="Unassembled WGS sequence"/>
</dbReference>
<dbReference type="PANTHER" id="PTHR13693">
    <property type="entry name" value="CLASS II AMINOTRANSFERASE/8-AMINO-7-OXONONANOATE SYNTHASE"/>
    <property type="match status" value="1"/>
</dbReference>
<name>A0A199XST6_9FLAO</name>
<keyword evidence="5" id="KW-1185">Reference proteome</keyword>
<evidence type="ECO:0000256" key="2">
    <source>
        <dbReference type="ARBA" id="ARBA00022679"/>
    </source>
</evidence>
<dbReference type="InterPro" id="IPR050087">
    <property type="entry name" value="AON_synthase_class-II"/>
</dbReference>
<dbReference type="InterPro" id="IPR004839">
    <property type="entry name" value="Aminotransferase_I/II_large"/>
</dbReference>
<dbReference type="PATRIC" id="fig|29536.5.peg.1371"/>
<gene>
    <name evidence="4" type="ORF">FLB_13010</name>
</gene>
<dbReference type="Pfam" id="PF00155">
    <property type="entry name" value="Aminotran_1_2"/>
    <property type="match status" value="1"/>
</dbReference>
<keyword evidence="2 4" id="KW-0808">Transferase</keyword>
<dbReference type="InterPro" id="IPR015421">
    <property type="entry name" value="PyrdxlP-dep_Trfase_major"/>
</dbReference>